<dbReference type="EMBL" id="CP071696">
    <property type="protein sequence ID" value="QTX03736.1"/>
    <property type="molecule type" value="Genomic_DNA"/>
</dbReference>
<dbReference type="GO" id="GO:0000976">
    <property type="term" value="F:transcription cis-regulatory region binding"/>
    <property type="evidence" value="ECO:0007669"/>
    <property type="project" value="TreeGrafter"/>
</dbReference>
<dbReference type="GO" id="GO:0003700">
    <property type="term" value="F:DNA-binding transcription factor activity"/>
    <property type="evidence" value="ECO:0007669"/>
    <property type="project" value="TreeGrafter"/>
</dbReference>
<evidence type="ECO:0000259" key="4">
    <source>
        <dbReference type="PROSITE" id="PS50932"/>
    </source>
</evidence>
<dbReference type="CDD" id="cd06267">
    <property type="entry name" value="PBP1_LacI_sugar_binding-like"/>
    <property type="match status" value="1"/>
</dbReference>
<keyword evidence="2" id="KW-0238">DNA-binding</keyword>
<evidence type="ECO:0000313" key="6">
    <source>
        <dbReference type="Proteomes" id="UP000671914"/>
    </source>
</evidence>
<protein>
    <submittedName>
        <fullName evidence="5">PmoA family protein</fullName>
    </submittedName>
</protein>
<dbReference type="Gene3D" id="1.10.260.40">
    <property type="entry name" value="lambda repressor-like DNA-binding domains"/>
    <property type="match status" value="1"/>
</dbReference>
<gene>
    <name evidence="5" type="ORF">G127AT_10375</name>
</gene>
<dbReference type="Pfam" id="PF00356">
    <property type="entry name" value="LacI"/>
    <property type="match status" value="1"/>
</dbReference>
<dbReference type="PANTHER" id="PTHR30146">
    <property type="entry name" value="LACI-RELATED TRANSCRIPTIONAL REPRESSOR"/>
    <property type="match status" value="1"/>
</dbReference>
<keyword evidence="1" id="KW-0805">Transcription regulation</keyword>
<keyword evidence="6" id="KW-1185">Reference proteome</keyword>
<organism evidence="5 6">
    <name type="scientific">Agromyces archimandritae</name>
    <dbReference type="NCBI Taxonomy" id="2781962"/>
    <lineage>
        <taxon>Bacteria</taxon>
        <taxon>Bacillati</taxon>
        <taxon>Actinomycetota</taxon>
        <taxon>Actinomycetes</taxon>
        <taxon>Micrococcales</taxon>
        <taxon>Microbacteriaceae</taxon>
        <taxon>Agromyces</taxon>
    </lineage>
</organism>
<dbReference type="SMART" id="SM00354">
    <property type="entry name" value="HTH_LACI"/>
    <property type="match status" value="1"/>
</dbReference>
<dbReference type="PROSITE" id="PS50932">
    <property type="entry name" value="HTH_LACI_2"/>
    <property type="match status" value="1"/>
</dbReference>
<dbReference type="SUPFAM" id="SSF53822">
    <property type="entry name" value="Periplasmic binding protein-like I"/>
    <property type="match status" value="1"/>
</dbReference>
<evidence type="ECO:0000313" key="5">
    <source>
        <dbReference type="EMBL" id="QTX03736.1"/>
    </source>
</evidence>
<reference evidence="5" key="1">
    <citation type="submission" date="2021-03" db="EMBL/GenBank/DDBJ databases">
        <title>Agromyces archimandritus sp. nov., isolated from the cockroach Archimandrita tessellata.</title>
        <authorList>
            <person name="Guzman J."/>
            <person name="Ortuzar M."/>
            <person name="Poehlein A."/>
            <person name="Daniel R."/>
            <person name="Trujillo M."/>
            <person name="Vilcinskas A."/>
        </authorList>
    </citation>
    <scope>NUCLEOTIDE SEQUENCE</scope>
    <source>
        <strain evidence="5">G127AT</strain>
    </source>
</reference>
<feature type="domain" description="HTH lacI-type" evidence="4">
    <location>
        <begin position="9"/>
        <end position="63"/>
    </location>
</feature>
<dbReference type="InterPro" id="IPR028082">
    <property type="entry name" value="Peripla_BP_I"/>
</dbReference>
<proteinExistence type="predicted"/>
<dbReference type="InterPro" id="IPR000843">
    <property type="entry name" value="HTH_LacI"/>
</dbReference>
<evidence type="ECO:0000256" key="3">
    <source>
        <dbReference type="ARBA" id="ARBA00023163"/>
    </source>
</evidence>
<dbReference type="SUPFAM" id="SSF47413">
    <property type="entry name" value="lambda repressor-like DNA-binding domains"/>
    <property type="match status" value="1"/>
</dbReference>
<evidence type="ECO:0000256" key="2">
    <source>
        <dbReference type="ARBA" id="ARBA00023125"/>
    </source>
</evidence>
<dbReference type="PANTHER" id="PTHR30146:SF109">
    <property type="entry name" value="HTH-TYPE TRANSCRIPTIONAL REGULATOR GALS"/>
    <property type="match status" value="1"/>
</dbReference>
<sequence length="629" mass="65701">MPDATRRHVTIAQVAARAGVSQASVSRVLNRNQRVDPAIAARVRAAIDELGYAPSQTARSLARGRSNTVALVVPDLENPVFQGVLGGLSREAARDGTRVLVADTAERVEDEEAVATEARFRCDALVIVSPRMPAERLDALIARTRPAVVVNRPVAADPAAELSVDFEHAARTLGEHLLGLGHRRIVFLAGPPHAHADGLRRRGFAALTAAHPGAHVHEVDAGSQLEDGFRAAEAVLASGATAVACFNDLVALGLIARLRELGIDVPGELSVAGFDDIPLARFAAPSLTTVSVPHVELGVLAWRRLRDAIAGEPAAHPLSLRTVLRARASTGPAPAGDGWIAPRHPALRIGGRTLARYADGAAVPDESSPRPYLHPITTSAGTPLTAIAPGDHPHHFGLGLAIADVNGTSTWGGRSFVAGTGSVMLDNHGRQRRDGLELDGDGLSERLTWVDAGGAPLVDERRTVRGRAWQGPGGPGWMLGWRSRLTAAHGPLTFGSPATNGRPGAGYGGVFWRFPAVDAALVVTADGTGEAVAHGSRSPWLAVVDAARGASVLLAQPGVPRPWFVRVAEYLGVGPALAWDETVRVPAGGSVELGLDALMLDEAVTDPERLAGLAAELAARRAASWEPAA</sequence>
<dbReference type="InterPro" id="IPR029475">
    <property type="entry name" value="DUF6807"/>
</dbReference>
<dbReference type="Gene3D" id="3.40.50.2300">
    <property type="match status" value="2"/>
</dbReference>
<dbReference type="KEGG" id="aarc:G127AT_10375"/>
<dbReference type="Proteomes" id="UP000671914">
    <property type="component" value="Chromosome"/>
</dbReference>
<name>A0A975FMI7_9MICO</name>
<dbReference type="CDD" id="cd01392">
    <property type="entry name" value="HTH_LacI"/>
    <property type="match status" value="1"/>
</dbReference>
<dbReference type="AlphaFoldDB" id="A0A975FMI7"/>
<dbReference type="RefSeq" id="WP_210896625.1">
    <property type="nucleotide sequence ID" value="NZ_CP071696.1"/>
</dbReference>
<dbReference type="Pfam" id="PF14100">
    <property type="entry name" value="DUF6807"/>
    <property type="match status" value="1"/>
</dbReference>
<dbReference type="Pfam" id="PF13377">
    <property type="entry name" value="Peripla_BP_3"/>
    <property type="match status" value="1"/>
</dbReference>
<dbReference type="InterPro" id="IPR046335">
    <property type="entry name" value="LacI/GalR-like_sensor"/>
</dbReference>
<keyword evidence="3" id="KW-0804">Transcription</keyword>
<evidence type="ECO:0000256" key="1">
    <source>
        <dbReference type="ARBA" id="ARBA00023015"/>
    </source>
</evidence>
<accession>A0A975FMI7</accession>
<dbReference type="InterPro" id="IPR010982">
    <property type="entry name" value="Lambda_DNA-bd_dom_sf"/>
</dbReference>